<name>A0A1S3K337_LINAN</name>
<proteinExistence type="predicted"/>
<organism evidence="2 3">
    <name type="scientific">Lingula anatina</name>
    <name type="common">Brachiopod</name>
    <name type="synonym">Lingula unguis</name>
    <dbReference type="NCBI Taxonomy" id="7574"/>
    <lineage>
        <taxon>Eukaryota</taxon>
        <taxon>Metazoa</taxon>
        <taxon>Spiralia</taxon>
        <taxon>Lophotrochozoa</taxon>
        <taxon>Brachiopoda</taxon>
        <taxon>Linguliformea</taxon>
        <taxon>Lingulata</taxon>
        <taxon>Lingulida</taxon>
        <taxon>Linguloidea</taxon>
        <taxon>Lingulidae</taxon>
        <taxon>Lingula</taxon>
    </lineage>
</organism>
<evidence type="ECO:0000313" key="2">
    <source>
        <dbReference type="Proteomes" id="UP000085678"/>
    </source>
</evidence>
<dbReference type="GeneID" id="106178258"/>
<dbReference type="KEGG" id="lak:106178258"/>
<sequence>MMRNCVFQSSPVSLSTVLGAFVFLATTGVLGLTKETKDHDLEFIAQLIAKRNADSLYLEKLEGEPNRIRRAPRSVDDDGFPSYFDSRYDVQFPSKFYLERRAKRSAQSTRRRNYVSKRAKVNQIKGSLREKMGAKRAKHSPENNSERELTRLKRIEIVDHKLAKQENDLYNSPNSKAEEDLMRIKRTRRDSEVDRKVRSVEAPLKEDDLIRVKRKGAFDEDSEAKDLLRVKRTEVN</sequence>
<dbReference type="AlphaFoldDB" id="A0A1S3K337"/>
<dbReference type="InParanoid" id="A0A1S3K337"/>
<gene>
    <name evidence="3" type="primary">LOC106178258</name>
</gene>
<keyword evidence="2" id="KW-1185">Reference proteome</keyword>
<evidence type="ECO:0000256" key="1">
    <source>
        <dbReference type="SAM" id="MobiDB-lite"/>
    </source>
</evidence>
<dbReference type="Proteomes" id="UP000085678">
    <property type="component" value="Unplaced"/>
</dbReference>
<protein>
    <submittedName>
        <fullName evidence="3">Uncharacterized protein LOC106178258</fullName>
    </submittedName>
</protein>
<feature type="region of interest" description="Disordered" evidence="1">
    <location>
        <begin position="128"/>
        <end position="147"/>
    </location>
</feature>
<evidence type="ECO:0000313" key="3">
    <source>
        <dbReference type="RefSeq" id="XP_013416829.1"/>
    </source>
</evidence>
<dbReference type="RefSeq" id="XP_013416829.1">
    <property type="nucleotide sequence ID" value="XM_013561375.1"/>
</dbReference>
<reference evidence="3" key="1">
    <citation type="submission" date="2025-08" db="UniProtKB">
        <authorList>
            <consortium name="RefSeq"/>
        </authorList>
    </citation>
    <scope>IDENTIFICATION</scope>
    <source>
        <tissue evidence="3">Gonads</tissue>
    </source>
</reference>
<accession>A0A1S3K337</accession>